<keyword evidence="3" id="KW-0540">Nuclease</keyword>
<dbReference type="InterPro" id="IPR021109">
    <property type="entry name" value="Peptidase_aspartic_dom_sf"/>
</dbReference>
<dbReference type="GO" id="GO:0004519">
    <property type="term" value="F:endonuclease activity"/>
    <property type="evidence" value="ECO:0007669"/>
    <property type="project" value="UniProtKB-KW"/>
</dbReference>
<keyword evidence="4" id="KW-0255">Endonuclease</keyword>
<evidence type="ECO:0000256" key="5">
    <source>
        <dbReference type="ARBA" id="ARBA00022801"/>
    </source>
</evidence>
<dbReference type="PROSITE" id="PS00141">
    <property type="entry name" value="ASP_PROTEASE"/>
    <property type="match status" value="1"/>
</dbReference>
<keyword evidence="5" id="KW-0378">Hydrolase</keyword>
<evidence type="ECO:0000256" key="3">
    <source>
        <dbReference type="ARBA" id="ARBA00022722"/>
    </source>
</evidence>
<dbReference type="InterPro" id="IPR050951">
    <property type="entry name" value="Retrovirus_Pol_polyprotein"/>
</dbReference>
<proteinExistence type="predicted"/>
<dbReference type="PANTHER" id="PTHR37984">
    <property type="entry name" value="PROTEIN CBG26694"/>
    <property type="match status" value="1"/>
</dbReference>
<dbReference type="GO" id="GO:0006508">
    <property type="term" value="P:proteolysis"/>
    <property type="evidence" value="ECO:0007669"/>
    <property type="project" value="InterPro"/>
</dbReference>
<dbReference type="InterPro" id="IPR041373">
    <property type="entry name" value="RT_RNaseH"/>
</dbReference>
<evidence type="ECO:0000313" key="9">
    <source>
        <dbReference type="EMBL" id="CAC5388529.1"/>
    </source>
</evidence>
<dbReference type="EMBL" id="CACVKT020004176">
    <property type="protein sequence ID" value="CAC5388529.1"/>
    <property type="molecule type" value="Genomic_DNA"/>
</dbReference>
<keyword evidence="10" id="KW-1185">Reference proteome</keyword>
<accession>A0A6J8C0G0</accession>
<dbReference type="InterPro" id="IPR043502">
    <property type="entry name" value="DNA/RNA_pol_sf"/>
</dbReference>
<evidence type="ECO:0000256" key="2">
    <source>
        <dbReference type="ARBA" id="ARBA00022695"/>
    </source>
</evidence>
<sequence length="328" mass="37400">MLSQPIRSTGKPEFPGGHQARPLRKVNGAKYREHAPFRHSGIVNTLTNTDNVPSFSENSSYSDNDTSEFYSDNETFSIAQTDSKFIYLHVKFHSVQVAALFDSGSSINIMSTSLYNSIPQACKSMIDVNNGDNIKLANDQNVQVKVKQCPTEQGDSIKCEYPENFEINPNLKDDQKIVLNHLLCDNKEDTIFQKKENECLSDRVRALNEFPPPQYVKQLRRALGVVTSIVDCASYLRGDRFTVECDHQALRSLFQNQFKGAIYDRWLAVLHQFNFDIKYKPTTDMQAPDALSRVENAPLLDVNAEESLNENDPHFPYEVKRSWKNFIC</sequence>
<dbReference type="InterPro" id="IPR001969">
    <property type="entry name" value="Aspartic_peptidase_AS"/>
</dbReference>
<evidence type="ECO:0000256" key="7">
    <source>
        <dbReference type="SAM" id="MobiDB-lite"/>
    </source>
</evidence>
<dbReference type="Pfam" id="PF17917">
    <property type="entry name" value="RT_RNaseH"/>
    <property type="match status" value="1"/>
</dbReference>
<dbReference type="AlphaFoldDB" id="A0A6J8C0G0"/>
<organism evidence="9 10">
    <name type="scientific">Mytilus coruscus</name>
    <name type="common">Sea mussel</name>
    <dbReference type="NCBI Taxonomy" id="42192"/>
    <lineage>
        <taxon>Eukaryota</taxon>
        <taxon>Metazoa</taxon>
        <taxon>Spiralia</taxon>
        <taxon>Lophotrochozoa</taxon>
        <taxon>Mollusca</taxon>
        <taxon>Bivalvia</taxon>
        <taxon>Autobranchia</taxon>
        <taxon>Pteriomorphia</taxon>
        <taxon>Mytilida</taxon>
        <taxon>Mytiloidea</taxon>
        <taxon>Mytilidae</taxon>
        <taxon>Mytilinae</taxon>
        <taxon>Mytilus</taxon>
    </lineage>
</organism>
<keyword evidence="1" id="KW-0808">Transferase</keyword>
<dbReference type="GO" id="GO:0004190">
    <property type="term" value="F:aspartic-type endopeptidase activity"/>
    <property type="evidence" value="ECO:0007669"/>
    <property type="project" value="InterPro"/>
</dbReference>
<feature type="domain" description="Reverse transcriptase RNase H-like" evidence="8">
    <location>
        <begin position="219"/>
        <end position="273"/>
    </location>
</feature>
<evidence type="ECO:0000259" key="8">
    <source>
        <dbReference type="Pfam" id="PF17917"/>
    </source>
</evidence>
<evidence type="ECO:0000256" key="6">
    <source>
        <dbReference type="ARBA" id="ARBA00022918"/>
    </source>
</evidence>
<keyword evidence="2" id="KW-0548">Nucleotidyltransferase</keyword>
<feature type="region of interest" description="Disordered" evidence="7">
    <location>
        <begin position="1"/>
        <end position="23"/>
    </location>
</feature>
<dbReference type="PANTHER" id="PTHR37984:SF15">
    <property type="entry name" value="INTEGRASE CATALYTIC DOMAIN-CONTAINING PROTEIN"/>
    <property type="match status" value="1"/>
</dbReference>
<protein>
    <recommendedName>
        <fullName evidence="8">Reverse transcriptase RNase H-like domain-containing protein</fullName>
    </recommendedName>
</protein>
<dbReference type="GO" id="GO:0003964">
    <property type="term" value="F:RNA-directed DNA polymerase activity"/>
    <property type="evidence" value="ECO:0007669"/>
    <property type="project" value="UniProtKB-KW"/>
</dbReference>
<evidence type="ECO:0000256" key="1">
    <source>
        <dbReference type="ARBA" id="ARBA00022679"/>
    </source>
</evidence>
<name>A0A6J8C0G0_MYTCO</name>
<dbReference type="SUPFAM" id="SSF56672">
    <property type="entry name" value="DNA/RNA polymerases"/>
    <property type="match status" value="1"/>
</dbReference>
<dbReference type="OrthoDB" id="118243at2759"/>
<reference evidence="9 10" key="1">
    <citation type="submission" date="2020-06" db="EMBL/GenBank/DDBJ databases">
        <authorList>
            <person name="Li R."/>
            <person name="Bekaert M."/>
        </authorList>
    </citation>
    <scope>NUCLEOTIDE SEQUENCE [LARGE SCALE GENOMIC DNA]</scope>
    <source>
        <strain evidence="10">wild</strain>
    </source>
</reference>
<dbReference type="Gene3D" id="2.40.70.10">
    <property type="entry name" value="Acid Proteases"/>
    <property type="match status" value="1"/>
</dbReference>
<dbReference type="Proteomes" id="UP000507470">
    <property type="component" value="Unassembled WGS sequence"/>
</dbReference>
<evidence type="ECO:0000313" key="10">
    <source>
        <dbReference type="Proteomes" id="UP000507470"/>
    </source>
</evidence>
<gene>
    <name evidence="9" type="ORF">MCOR_23785</name>
</gene>
<keyword evidence="6" id="KW-0695">RNA-directed DNA polymerase</keyword>
<evidence type="ECO:0000256" key="4">
    <source>
        <dbReference type="ARBA" id="ARBA00022759"/>
    </source>
</evidence>